<dbReference type="Gene3D" id="3.60.120.10">
    <property type="entry name" value="Anthranilate synthase"/>
    <property type="match status" value="1"/>
</dbReference>
<dbReference type="InterPro" id="IPR005802">
    <property type="entry name" value="ADC_synth_comp_1"/>
</dbReference>
<dbReference type="InterPro" id="IPR043131">
    <property type="entry name" value="BCAT-like_N"/>
</dbReference>
<sequence>MWTAPFVLLDDAREGGAPARLYRDPIRIVRADTLAEVRPALDALRAARADGLHAAGYLTYEAGAALASKPLDVRTEGPLLWFGLFAGYETIAAQDVAALLPEPAGAWTGAPRPLIDRDTYDVSLARVLDLIAAGDIYQANLTFAATVPFVGDPLALYARLRRQARAGYGALIDTGETRFLSLSPELFFALDGDTLTCRPMKGTASRGETPDTDRMAAEALATDPKQRAENLMIVDLMRNDLSRVATHVAVPDLFTVETYPTVHQMTSTVTATLKPDCDAVDVLAALFPCGSITGAPKQRAMEVIAEVEHARTRGIYTGAIGRFDPSGDAIFNVAIRTIAIADGAATMSLGSGIVADSVADAEWAECHAKGAFVTAGQRPFDLIETMAFDPEDGLTRLEAHLARMKASAERLGFTFDRHTARNELQAATFRLRGPRRIRLLLSPSGAIAIEAAPLPHSPPEAHVAIVPLPVVPADFRLRHKTSARGFYDAARKAAGTFEVVFEDADGFLTEGSFTSLFVPRGDVLVTPPLRNSPLPGILRAELVESGRAIEAPLTRADLADGFFIGNAVRGLIPAIVAVAKSVTRGV</sequence>
<dbReference type="SUPFAM" id="SSF56322">
    <property type="entry name" value="ADC synthase"/>
    <property type="match status" value="1"/>
</dbReference>
<feature type="domain" description="Chorismate-utilising enzyme C-terminal" evidence="2">
    <location>
        <begin position="117"/>
        <end position="369"/>
    </location>
</feature>
<dbReference type="Gene3D" id="3.20.10.10">
    <property type="entry name" value="D-amino Acid Aminotransferase, subunit A, domain 2"/>
    <property type="match status" value="1"/>
</dbReference>
<evidence type="ECO:0000256" key="1">
    <source>
        <dbReference type="ARBA" id="ARBA00014472"/>
    </source>
</evidence>
<dbReference type="PRINTS" id="PR00095">
    <property type="entry name" value="ANTSNTHASEI"/>
</dbReference>
<dbReference type="InterPro" id="IPR015890">
    <property type="entry name" value="Chorismate_C"/>
</dbReference>
<dbReference type="Proteomes" id="UP000326857">
    <property type="component" value="Unassembled WGS sequence"/>
</dbReference>
<gene>
    <name evidence="3" type="ORF">SPHINGO391_350286</name>
</gene>
<dbReference type="InterPro" id="IPR001544">
    <property type="entry name" value="Aminotrans_IV"/>
</dbReference>
<dbReference type="Pfam" id="PF01063">
    <property type="entry name" value="Aminotran_4"/>
    <property type="match status" value="1"/>
</dbReference>
<evidence type="ECO:0000313" key="4">
    <source>
        <dbReference type="Proteomes" id="UP000326857"/>
    </source>
</evidence>
<dbReference type="AlphaFoldDB" id="A0A5E7YAX7"/>
<name>A0A5E7YAX7_9SPHN</name>
<reference evidence="3 4" key="1">
    <citation type="submission" date="2019-09" db="EMBL/GenBank/DDBJ databases">
        <authorList>
            <person name="Dittami M. S."/>
        </authorList>
    </citation>
    <scope>NUCLEOTIDE SEQUENCE [LARGE SCALE GENOMIC DNA]</scope>
    <source>
        <strain evidence="3">SPHINGO391</strain>
    </source>
</reference>
<dbReference type="NCBIfam" id="TIGR00553">
    <property type="entry name" value="pabB"/>
    <property type="match status" value="1"/>
</dbReference>
<dbReference type="InterPro" id="IPR005801">
    <property type="entry name" value="ADC_synthase"/>
</dbReference>
<organism evidence="3 4">
    <name type="scientific">Sphingomonas aurantiaca</name>
    <dbReference type="NCBI Taxonomy" id="185949"/>
    <lineage>
        <taxon>Bacteria</taxon>
        <taxon>Pseudomonadati</taxon>
        <taxon>Pseudomonadota</taxon>
        <taxon>Alphaproteobacteria</taxon>
        <taxon>Sphingomonadales</taxon>
        <taxon>Sphingomonadaceae</taxon>
        <taxon>Sphingomonas</taxon>
    </lineage>
</organism>
<dbReference type="InterPro" id="IPR019999">
    <property type="entry name" value="Anth_synth_I-like"/>
</dbReference>
<dbReference type="PANTHER" id="PTHR11236">
    <property type="entry name" value="AMINOBENZOATE/ANTHRANILATE SYNTHASE"/>
    <property type="match status" value="1"/>
</dbReference>
<dbReference type="SUPFAM" id="SSF56752">
    <property type="entry name" value="D-aminoacid aminotransferase-like PLP-dependent enzymes"/>
    <property type="match status" value="1"/>
</dbReference>
<dbReference type="InterPro" id="IPR043132">
    <property type="entry name" value="BCAT-like_C"/>
</dbReference>
<dbReference type="GO" id="GO:0046820">
    <property type="term" value="F:4-amino-4-deoxychorismate synthase activity"/>
    <property type="evidence" value="ECO:0007669"/>
    <property type="project" value="TreeGrafter"/>
</dbReference>
<dbReference type="PANTHER" id="PTHR11236:SF50">
    <property type="entry name" value="AMINODEOXYCHORISMATE SYNTHASE COMPONENT 1"/>
    <property type="match status" value="1"/>
</dbReference>
<protein>
    <recommendedName>
        <fullName evidence="1">Probable branched-chain-amino-acid aminotransferase</fullName>
    </recommendedName>
</protein>
<dbReference type="GO" id="GO:0000162">
    <property type="term" value="P:L-tryptophan biosynthetic process"/>
    <property type="evidence" value="ECO:0007669"/>
    <property type="project" value="TreeGrafter"/>
</dbReference>
<accession>A0A5E7YAX7</accession>
<evidence type="ECO:0000259" key="2">
    <source>
        <dbReference type="Pfam" id="PF00425"/>
    </source>
</evidence>
<dbReference type="Pfam" id="PF00425">
    <property type="entry name" value="Chorismate_bind"/>
    <property type="match status" value="1"/>
</dbReference>
<evidence type="ECO:0000313" key="3">
    <source>
        <dbReference type="EMBL" id="VVT01775.1"/>
    </source>
</evidence>
<proteinExistence type="predicted"/>
<dbReference type="GO" id="GO:0009396">
    <property type="term" value="P:folic acid-containing compound biosynthetic process"/>
    <property type="evidence" value="ECO:0007669"/>
    <property type="project" value="InterPro"/>
</dbReference>
<dbReference type="EMBL" id="CABVLI010000029">
    <property type="protein sequence ID" value="VVT01775.1"/>
    <property type="molecule type" value="Genomic_DNA"/>
</dbReference>
<dbReference type="InterPro" id="IPR036038">
    <property type="entry name" value="Aminotransferase-like"/>
</dbReference>
<dbReference type="RefSeq" id="WP_151990005.1">
    <property type="nucleotide sequence ID" value="NZ_LR701528.1"/>
</dbReference>
<dbReference type="Gene3D" id="3.30.470.10">
    <property type="match status" value="1"/>
</dbReference>